<dbReference type="PRINTS" id="PR00120">
    <property type="entry name" value="HATPASE"/>
</dbReference>
<evidence type="ECO:0000256" key="4">
    <source>
        <dbReference type="ARBA" id="ARBA00022989"/>
    </source>
</evidence>
<dbReference type="GO" id="GO:0016887">
    <property type="term" value="F:ATP hydrolysis activity"/>
    <property type="evidence" value="ECO:0007669"/>
    <property type="project" value="InterPro"/>
</dbReference>
<reference evidence="8 9" key="1">
    <citation type="journal article" date="2015" name="Genome Announc.">
        <title>Expanding the biotechnology potential of lactobacilli through comparative genomics of 213 strains and associated genera.</title>
        <authorList>
            <person name="Sun Z."/>
            <person name="Harris H.M."/>
            <person name="McCann A."/>
            <person name="Guo C."/>
            <person name="Argimon S."/>
            <person name="Zhang W."/>
            <person name="Yang X."/>
            <person name="Jeffery I.B."/>
            <person name="Cooney J.C."/>
            <person name="Kagawa T.F."/>
            <person name="Liu W."/>
            <person name="Song Y."/>
            <person name="Salvetti E."/>
            <person name="Wrobel A."/>
            <person name="Rasinkangas P."/>
            <person name="Parkhill J."/>
            <person name="Rea M.C."/>
            <person name="O'Sullivan O."/>
            <person name="Ritari J."/>
            <person name="Douillard F.P."/>
            <person name="Paul Ross R."/>
            <person name="Yang R."/>
            <person name="Briner A.E."/>
            <person name="Felis G.E."/>
            <person name="de Vos W.M."/>
            <person name="Barrangou R."/>
            <person name="Klaenhammer T.R."/>
            <person name="Caufield P.W."/>
            <person name="Cui Y."/>
            <person name="Zhang H."/>
            <person name="O'Toole P.W."/>
        </authorList>
    </citation>
    <scope>NUCLEOTIDE SEQUENCE [LARGE SCALE GENOMIC DNA]</scope>
    <source>
        <strain evidence="8 9">JCM 15530</strain>
    </source>
</reference>
<comment type="caution">
    <text evidence="8">The sequence shown here is derived from an EMBL/GenBank/DDBJ whole genome shotgun (WGS) entry which is preliminary data.</text>
</comment>
<dbReference type="GO" id="GO:0016020">
    <property type="term" value="C:membrane"/>
    <property type="evidence" value="ECO:0007669"/>
    <property type="project" value="UniProtKB-SubCell"/>
</dbReference>
<sequence>MAMTNPEIGLTQPEVEKRVAAGLRNEPAAPLTRSVKQIFSDNLLTWFNLINIILGVLVFFTGSYKNMLFLGVAIINTGIGIFQEVRSKRQVDKMSLLAEATYHVLREKTTLEVHQDAIVQDDILLIGRGDQLPVDAVVVATSGIEVDESQITGEANPIQKRPGDSLTSGSFLVSGRATVQVTLVGGDSFINELSNEAKTETTRSSELLTIINRIIKVLTIVIGPLGAILFTARLLRGAALDQAILNTVAAMVGMIPEGLVLLTSVSLAVSAMNLSRRRVLVRELPAIEGLARVDVLCLDKTGTITSGKLVLRDIVPLANQSLDDLRQLVGGVANAINDDNETATALKTALPNPAWSATAVIPFSSTRKWSGAEVNGHRYAIGAPEFMMPALPAPLKKQVEALAHDGFRVLCLAEVATMTGDGLSGVQPLALIKITDELRPNAVTTFNYFANQDVSLKVISGDNPTTVSNIAGQAGIAHADRFIDMSSLGDTIDYDDLVARYTVFGRVTPPQKKQLVMAWQRAGHTVAMTGDGVNDILALRQADCGIAMASGSEAAKSIADFVLINSNFDAMLNVLNEGRRVINNIERVAALYLIKTMYSVALSLIFIFMVSGYPFQPIQLTPISTLTVGIPTFFLALEPNYQRITGRFMKQVMVVAVPAATCIVSYILLIFLIGGVQFHLSYAQTSTLSVMLTGAVCLVALLMVARPLNRLKIGLVGLMAVAFVLVFVMFNHLFSLVSVFDWQLAFYYVPLLISVYPVYLLVQEVLGKGIFSKIRWKRD</sequence>
<organism evidence="8 9">
    <name type="scientific">Secundilactobacillus kimchicus JCM 15530</name>
    <dbReference type="NCBI Taxonomy" id="1302272"/>
    <lineage>
        <taxon>Bacteria</taxon>
        <taxon>Bacillati</taxon>
        <taxon>Bacillota</taxon>
        <taxon>Bacilli</taxon>
        <taxon>Lactobacillales</taxon>
        <taxon>Lactobacillaceae</taxon>
        <taxon>Secundilactobacillus</taxon>
    </lineage>
</organism>
<dbReference type="CDD" id="cd02609">
    <property type="entry name" value="P-type_ATPase"/>
    <property type="match status" value="1"/>
</dbReference>
<dbReference type="InterPro" id="IPR036412">
    <property type="entry name" value="HAD-like_sf"/>
</dbReference>
<evidence type="ECO:0000313" key="9">
    <source>
        <dbReference type="Proteomes" id="UP000050911"/>
    </source>
</evidence>
<dbReference type="Pfam" id="PF00702">
    <property type="entry name" value="Hydrolase"/>
    <property type="match status" value="1"/>
</dbReference>
<feature type="transmembrane region" description="Helical" evidence="6">
    <location>
        <begin position="67"/>
        <end position="85"/>
    </location>
</feature>
<dbReference type="PATRIC" id="fig|1302272.5.peg.815"/>
<gene>
    <name evidence="8" type="ORF">FC96_GL000815</name>
</gene>
<evidence type="ECO:0000259" key="7">
    <source>
        <dbReference type="Pfam" id="PF00122"/>
    </source>
</evidence>
<evidence type="ECO:0000256" key="6">
    <source>
        <dbReference type="SAM" id="Phobius"/>
    </source>
</evidence>
<feature type="transmembrane region" description="Helical" evidence="6">
    <location>
        <begin position="653"/>
        <end position="676"/>
    </location>
</feature>
<dbReference type="PANTHER" id="PTHR42861">
    <property type="entry name" value="CALCIUM-TRANSPORTING ATPASE"/>
    <property type="match status" value="1"/>
</dbReference>
<keyword evidence="9" id="KW-1185">Reference proteome</keyword>
<feature type="transmembrane region" description="Helical" evidence="6">
    <location>
        <begin position="746"/>
        <end position="767"/>
    </location>
</feature>
<keyword evidence="4 6" id="KW-1133">Transmembrane helix</keyword>
<dbReference type="NCBIfam" id="TIGR01494">
    <property type="entry name" value="ATPase_P-type"/>
    <property type="match status" value="2"/>
</dbReference>
<dbReference type="SFLD" id="SFLDF00027">
    <property type="entry name" value="p-type_atpase"/>
    <property type="match status" value="1"/>
</dbReference>
<dbReference type="Gene3D" id="2.70.150.10">
    <property type="entry name" value="Calcium-transporting ATPase, cytoplasmic transduction domain A"/>
    <property type="match status" value="1"/>
</dbReference>
<dbReference type="SUPFAM" id="SSF81653">
    <property type="entry name" value="Calcium ATPase, transduction domain A"/>
    <property type="match status" value="1"/>
</dbReference>
<dbReference type="PRINTS" id="PR00119">
    <property type="entry name" value="CATATPASE"/>
</dbReference>
<feature type="transmembrane region" description="Helical" evidence="6">
    <location>
        <begin position="623"/>
        <end position="641"/>
    </location>
</feature>
<dbReference type="Pfam" id="PF00122">
    <property type="entry name" value="E1-E2_ATPase"/>
    <property type="match status" value="1"/>
</dbReference>
<evidence type="ECO:0000256" key="5">
    <source>
        <dbReference type="ARBA" id="ARBA00023136"/>
    </source>
</evidence>
<feature type="transmembrane region" description="Helical" evidence="6">
    <location>
        <begin position="715"/>
        <end position="734"/>
    </location>
</feature>
<dbReference type="InterPro" id="IPR059000">
    <property type="entry name" value="ATPase_P-type_domA"/>
</dbReference>
<dbReference type="AlphaFoldDB" id="A0A0R1HJV6"/>
<name>A0A0R1HJV6_9LACO</name>
<dbReference type="GO" id="GO:0005524">
    <property type="term" value="F:ATP binding"/>
    <property type="evidence" value="ECO:0007669"/>
    <property type="project" value="InterPro"/>
</dbReference>
<feature type="transmembrane region" description="Helical" evidence="6">
    <location>
        <begin position="682"/>
        <end position="703"/>
    </location>
</feature>
<evidence type="ECO:0000256" key="2">
    <source>
        <dbReference type="ARBA" id="ARBA00022692"/>
    </source>
</evidence>
<dbReference type="InterPro" id="IPR023299">
    <property type="entry name" value="ATPase_P-typ_cyto_dom_N"/>
</dbReference>
<feature type="domain" description="P-type ATPase A" evidence="7">
    <location>
        <begin position="99"/>
        <end position="195"/>
    </location>
</feature>
<keyword evidence="2 6" id="KW-0812">Transmembrane</keyword>
<feature type="transmembrane region" description="Helical" evidence="6">
    <location>
        <begin position="43"/>
        <end position="61"/>
    </location>
</feature>
<dbReference type="Gene3D" id="3.40.50.1000">
    <property type="entry name" value="HAD superfamily/HAD-like"/>
    <property type="match status" value="1"/>
</dbReference>
<comment type="subcellular location">
    <subcellularLocation>
        <location evidence="1">Membrane</location>
        <topology evidence="1">Multi-pass membrane protein</topology>
    </subcellularLocation>
</comment>
<keyword evidence="3" id="KW-1278">Translocase</keyword>
<dbReference type="SFLD" id="SFLDG00002">
    <property type="entry name" value="C1.7:_P-type_atpase_like"/>
    <property type="match status" value="1"/>
</dbReference>
<dbReference type="SUPFAM" id="SSF56784">
    <property type="entry name" value="HAD-like"/>
    <property type="match status" value="1"/>
</dbReference>
<dbReference type="Proteomes" id="UP000050911">
    <property type="component" value="Unassembled WGS sequence"/>
</dbReference>
<dbReference type="InterPro" id="IPR001757">
    <property type="entry name" value="P_typ_ATPase"/>
</dbReference>
<dbReference type="STRING" id="1302272.FC96_GL000815"/>
<dbReference type="Gene3D" id="1.20.1110.10">
    <property type="entry name" value="Calcium-transporting ATPase, transmembrane domain"/>
    <property type="match status" value="1"/>
</dbReference>
<dbReference type="InterPro" id="IPR023214">
    <property type="entry name" value="HAD_sf"/>
</dbReference>
<feature type="transmembrane region" description="Helical" evidence="6">
    <location>
        <begin position="589"/>
        <end position="611"/>
    </location>
</feature>
<dbReference type="InterPro" id="IPR023298">
    <property type="entry name" value="ATPase_P-typ_TM_dom_sf"/>
</dbReference>
<dbReference type="SFLD" id="SFLDS00003">
    <property type="entry name" value="Haloacid_Dehalogenase"/>
    <property type="match status" value="1"/>
</dbReference>
<dbReference type="RefSeq" id="WP_056943140.1">
    <property type="nucleotide sequence ID" value="NZ_AZCX01000014.1"/>
</dbReference>
<feature type="transmembrane region" description="Helical" evidence="6">
    <location>
        <begin position="214"/>
        <end position="235"/>
    </location>
</feature>
<evidence type="ECO:0000313" key="8">
    <source>
        <dbReference type="EMBL" id="KRK46925.1"/>
    </source>
</evidence>
<dbReference type="OrthoDB" id="9760364at2"/>
<keyword evidence="5 6" id="KW-0472">Membrane</keyword>
<protein>
    <submittedName>
        <fullName evidence="8">Cation transport ATPase</fullName>
    </submittedName>
</protein>
<dbReference type="Gene3D" id="3.40.1110.10">
    <property type="entry name" value="Calcium-transporting ATPase, cytoplasmic domain N"/>
    <property type="match status" value="1"/>
</dbReference>
<dbReference type="InterPro" id="IPR008250">
    <property type="entry name" value="ATPase_P-typ_transduc_dom_A_sf"/>
</dbReference>
<proteinExistence type="predicted"/>
<dbReference type="SUPFAM" id="SSF81665">
    <property type="entry name" value="Calcium ATPase, transmembrane domain M"/>
    <property type="match status" value="1"/>
</dbReference>
<dbReference type="PROSITE" id="PS00154">
    <property type="entry name" value="ATPASE_E1_E2"/>
    <property type="match status" value="1"/>
</dbReference>
<dbReference type="InterPro" id="IPR018303">
    <property type="entry name" value="ATPase_P-typ_P_site"/>
</dbReference>
<accession>A0A0R1HJV6</accession>
<evidence type="ECO:0000256" key="1">
    <source>
        <dbReference type="ARBA" id="ARBA00004141"/>
    </source>
</evidence>
<dbReference type="InterPro" id="IPR044492">
    <property type="entry name" value="P_typ_ATPase_HD_dom"/>
</dbReference>
<dbReference type="EMBL" id="AZCX01000014">
    <property type="protein sequence ID" value="KRK46925.1"/>
    <property type="molecule type" value="Genomic_DNA"/>
</dbReference>
<evidence type="ECO:0000256" key="3">
    <source>
        <dbReference type="ARBA" id="ARBA00022967"/>
    </source>
</evidence>
<feature type="transmembrane region" description="Helical" evidence="6">
    <location>
        <begin position="247"/>
        <end position="269"/>
    </location>
</feature>